<proteinExistence type="predicted"/>
<keyword evidence="2" id="KW-1133">Transmembrane helix</keyword>
<dbReference type="AlphaFoldDB" id="A0A067SBR2"/>
<evidence type="ECO:0000313" key="4">
    <source>
        <dbReference type="Proteomes" id="UP000027222"/>
    </source>
</evidence>
<sequence length="136" mass="15137">MTWLDGRHRGRLFCCSTVSSADEVKISLTVAVLTNPQRGCMPGRADSHTAKPKRNSCGRERTTGRHEQLLQRLQLHRYQLQPSAGSALTSPIPLHLLIKRQTIANLELGMKIGFANVCLWVLLLVRGPRARKTSKG</sequence>
<accession>A0A067SBR2</accession>
<evidence type="ECO:0000256" key="2">
    <source>
        <dbReference type="SAM" id="Phobius"/>
    </source>
</evidence>
<keyword evidence="4" id="KW-1185">Reference proteome</keyword>
<feature type="transmembrane region" description="Helical" evidence="2">
    <location>
        <begin position="108"/>
        <end position="125"/>
    </location>
</feature>
<gene>
    <name evidence="3" type="ORF">GALMADRAFT_232059</name>
</gene>
<protein>
    <submittedName>
        <fullName evidence="3">Uncharacterized protein</fullName>
    </submittedName>
</protein>
<dbReference type="HOGENOM" id="CLU_1875593_0_0_1"/>
<dbReference type="EMBL" id="KL142415">
    <property type="protein sequence ID" value="KDR67387.1"/>
    <property type="molecule type" value="Genomic_DNA"/>
</dbReference>
<keyword evidence="2" id="KW-0472">Membrane</keyword>
<name>A0A067SBR2_GALM3</name>
<dbReference type="Proteomes" id="UP000027222">
    <property type="component" value="Unassembled WGS sequence"/>
</dbReference>
<feature type="region of interest" description="Disordered" evidence="1">
    <location>
        <begin position="42"/>
        <end position="63"/>
    </location>
</feature>
<reference evidence="4" key="1">
    <citation type="journal article" date="2014" name="Proc. Natl. Acad. Sci. U.S.A.">
        <title>Extensive sampling of basidiomycete genomes demonstrates inadequacy of the white-rot/brown-rot paradigm for wood decay fungi.</title>
        <authorList>
            <person name="Riley R."/>
            <person name="Salamov A.A."/>
            <person name="Brown D.W."/>
            <person name="Nagy L.G."/>
            <person name="Floudas D."/>
            <person name="Held B.W."/>
            <person name="Levasseur A."/>
            <person name="Lombard V."/>
            <person name="Morin E."/>
            <person name="Otillar R."/>
            <person name="Lindquist E.A."/>
            <person name="Sun H."/>
            <person name="LaButti K.M."/>
            <person name="Schmutz J."/>
            <person name="Jabbour D."/>
            <person name="Luo H."/>
            <person name="Baker S.E."/>
            <person name="Pisabarro A.G."/>
            <person name="Walton J.D."/>
            <person name="Blanchette R.A."/>
            <person name="Henrissat B."/>
            <person name="Martin F."/>
            <person name="Cullen D."/>
            <person name="Hibbett D.S."/>
            <person name="Grigoriev I.V."/>
        </authorList>
    </citation>
    <scope>NUCLEOTIDE SEQUENCE [LARGE SCALE GENOMIC DNA]</scope>
    <source>
        <strain evidence="4">CBS 339.88</strain>
    </source>
</reference>
<organism evidence="3 4">
    <name type="scientific">Galerina marginata (strain CBS 339.88)</name>
    <dbReference type="NCBI Taxonomy" id="685588"/>
    <lineage>
        <taxon>Eukaryota</taxon>
        <taxon>Fungi</taxon>
        <taxon>Dikarya</taxon>
        <taxon>Basidiomycota</taxon>
        <taxon>Agaricomycotina</taxon>
        <taxon>Agaricomycetes</taxon>
        <taxon>Agaricomycetidae</taxon>
        <taxon>Agaricales</taxon>
        <taxon>Agaricineae</taxon>
        <taxon>Strophariaceae</taxon>
        <taxon>Galerina</taxon>
    </lineage>
</organism>
<evidence type="ECO:0000256" key="1">
    <source>
        <dbReference type="SAM" id="MobiDB-lite"/>
    </source>
</evidence>
<evidence type="ECO:0000313" key="3">
    <source>
        <dbReference type="EMBL" id="KDR67387.1"/>
    </source>
</evidence>
<keyword evidence="2" id="KW-0812">Transmembrane</keyword>